<keyword evidence="1" id="KW-0732">Signal</keyword>
<dbReference type="Pfam" id="PF19765">
    <property type="entry name" value="DUF6252"/>
    <property type="match status" value="1"/>
</dbReference>
<evidence type="ECO:0008006" key="4">
    <source>
        <dbReference type="Google" id="ProtNLM"/>
    </source>
</evidence>
<dbReference type="RefSeq" id="WP_131553074.1">
    <property type="nucleotide sequence ID" value="NZ_SJSK01000002.1"/>
</dbReference>
<gene>
    <name evidence="2" type="ORF">EZ428_10400</name>
</gene>
<dbReference type="AlphaFoldDB" id="A0A4R0MYX6"/>
<organism evidence="2 3">
    <name type="scientific">Pedobacter frigiditerrae</name>
    <dbReference type="NCBI Taxonomy" id="2530452"/>
    <lineage>
        <taxon>Bacteria</taxon>
        <taxon>Pseudomonadati</taxon>
        <taxon>Bacteroidota</taxon>
        <taxon>Sphingobacteriia</taxon>
        <taxon>Sphingobacteriales</taxon>
        <taxon>Sphingobacteriaceae</taxon>
        <taxon>Pedobacter</taxon>
    </lineage>
</organism>
<comment type="caution">
    <text evidence="2">The sequence shown here is derived from an EMBL/GenBank/DDBJ whole genome shotgun (WGS) entry which is preliminary data.</text>
</comment>
<reference evidence="2 3" key="1">
    <citation type="submission" date="2019-02" db="EMBL/GenBank/DDBJ databases">
        <title>Pedobacter sp. RP-1-13 sp. nov., isolated from Arctic soil.</title>
        <authorList>
            <person name="Dahal R.H."/>
        </authorList>
    </citation>
    <scope>NUCLEOTIDE SEQUENCE [LARGE SCALE GENOMIC DNA]</scope>
    <source>
        <strain evidence="2 3">RP-1-13</strain>
    </source>
</reference>
<evidence type="ECO:0000313" key="3">
    <source>
        <dbReference type="Proteomes" id="UP000292884"/>
    </source>
</evidence>
<protein>
    <recommendedName>
        <fullName evidence="4">DUF4382 domain-containing protein</fullName>
    </recommendedName>
</protein>
<proteinExistence type="predicted"/>
<dbReference type="PROSITE" id="PS51257">
    <property type="entry name" value="PROKAR_LIPOPROTEIN"/>
    <property type="match status" value="1"/>
</dbReference>
<dbReference type="InterPro" id="IPR046219">
    <property type="entry name" value="DUF6252"/>
</dbReference>
<name>A0A4R0MYX6_9SPHI</name>
<dbReference type="EMBL" id="SJSK01000002">
    <property type="protein sequence ID" value="TCC92133.1"/>
    <property type="molecule type" value="Genomic_DNA"/>
</dbReference>
<evidence type="ECO:0000313" key="2">
    <source>
        <dbReference type="EMBL" id="TCC92133.1"/>
    </source>
</evidence>
<sequence>MKKIKSHLLLLILTTFAFGACQKDIVFVEGSGPGGTKPATNITKMSAKVDGVLVECDLAYAQKWTGQKAIQINGFKNPQAFAFTWDDIKGVGTYNAADIVSNAAYTANMLDPLDNSYFAESGTIKITTYNSKVIIGTFEFKAVNTDGAIKNITEGRFVINLEKDLVLDQDNDNSTFSVKIDGVQTSFLDAQIVDAGAINIIGITGNKTFALGIFNFNGPGTYDVTGAINTGAHLSYIPDINTSYHSISGKIIVTASTADGIVGTFQGILKLQDSSTTTLLTLTEGKFDVKY</sequence>
<dbReference type="Proteomes" id="UP000292884">
    <property type="component" value="Unassembled WGS sequence"/>
</dbReference>
<dbReference type="OrthoDB" id="751053at2"/>
<feature type="signal peptide" evidence="1">
    <location>
        <begin position="1"/>
        <end position="19"/>
    </location>
</feature>
<evidence type="ECO:0000256" key="1">
    <source>
        <dbReference type="SAM" id="SignalP"/>
    </source>
</evidence>
<accession>A0A4R0MYX6</accession>
<keyword evidence="3" id="KW-1185">Reference proteome</keyword>
<feature type="chain" id="PRO_5020444623" description="DUF4382 domain-containing protein" evidence="1">
    <location>
        <begin position="20"/>
        <end position="291"/>
    </location>
</feature>